<dbReference type="Proteomes" id="UP000288716">
    <property type="component" value="Unassembled WGS sequence"/>
</dbReference>
<dbReference type="InterPro" id="IPR008952">
    <property type="entry name" value="Tetraspanin_EC2_sf"/>
</dbReference>
<dbReference type="InterPro" id="IPR018499">
    <property type="entry name" value="Tetraspanin/Peripherin"/>
</dbReference>
<dbReference type="CDD" id="cd03127">
    <property type="entry name" value="tetraspanin_LEL"/>
    <property type="match status" value="1"/>
</dbReference>
<dbReference type="SUPFAM" id="SSF48652">
    <property type="entry name" value="Tetraspanin"/>
    <property type="match status" value="1"/>
</dbReference>
<dbReference type="STRING" id="299467.A0A443SB29"/>
<dbReference type="OrthoDB" id="5982705at2759"/>
<reference evidence="6 7" key="1">
    <citation type="journal article" date="2018" name="Gigascience">
        <title>Genomes of trombidid mites reveal novel predicted allergens and laterally-transferred genes associated with secondary metabolism.</title>
        <authorList>
            <person name="Dong X."/>
            <person name="Chaisiri K."/>
            <person name="Xia D."/>
            <person name="Armstrong S.D."/>
            <person name="Fang Y."/>
            <person name="Donnelly M.J."/>
            <person name="Kadowaki T."/>
            <person name="McGarry J.W."/>
            <person name="Darby A.C."/>
            <person name="Makepeace B.L."/>
        </authorList>
    </citation>
    <scope>NUCLEOTIDE SEQUENCE [LARGE SCALE GENOMIC DNA]</scope>
    <source>
        <strain evidence="6">UoL-UT</strain>
    </source>
</reference>
<evidence type="ECO:0000313" key="6">
    <source>
        <dbReference type="EMBL" id="RWS24759.1"/>
    </source>
</evidence>
<dbReference type="EMBL" id="NCKV01004448">
    <property type="protein sequence ID" value="RWS24759.1"/>
    <property type="molecule type" value="Genomic_DNA"/>
</dbReference>
<accession>A0A443SB29</accession>
<keyword evidence="2 5" id="KW-0812">Transmembrane</keyword>
<comment type="caution">
    <text evidence="6">The sequence shown here is derived from an EMBL/GenBank/DDBJ whole genome shotgun (WGS) entry which is preliminary data.</text>
</comment>
<keyword evidence="3 5" id="KW-1133">Transmembrane helix</keyword>
<dbReference type="Gene3D" id="1.10.1450.10">
    <property type="entry name" value="Tetraspanin"/>
    <property type="match status" value="1"/>
</dbReference>
<dbReference type="Pfam" id="PF00335">
    <property type="entry name" value="Tetraspanin"/>
    <property type="match status" value="1"/>
</dbReference>
<evidence type="ECO:0000256" key="5">
    <source>
        <dbReference type="SAM" id="Phobius"/>
    </source>
</evidence>
<name>A0A443SB29_9ACAR</name>
<keyword evidence="4 5" id="KW-0472">Membrane</keyword>
<dbReference type="VEuPathDB" id="VectorBase:LDEU007283"/>
<dbReference type="AlphaFoldDB" id="A0A443SB29"/>
<feature type="non-terminal residue" evidence="6">
    <location>
        <position position="171"/>
    </location>
</feature>
<comment type="subcellular location">
    <subcellularLocation>
        <location evidence="1">Membrane</location>
        <topology evidence="1">Multi-pass membrane protein</topology>
    </subcellularLocation>
</comment>
<feature type="transmembrane region" description="Helical" evidence="5">
    <location>
        <begin position="128"/>
        <end position="149"/>
    </location>
</feature>
<dbReference type="GO" id="GO:0016020">
    <property type="term" value="C:membrane"/>
    <property type="evidence" value="ECO:0007669"/>
    <property type="project" value="UniProtKB-SubCell"/>
</dbReference>
<evidence type="ECO:0000256" key="3">
    <source>
        <dbReference type="ARBA" id="ARBA00022989"/>
    </source>
</evidence>
<organism evidence="6 7">
    <name type="scientific">Leptotrombidium deliense</name>
    <dbReference type="NCBI Taxonomy" id="299467"/>
    <lineage>
        <taxon>Eukaryota</taxon>
        <taxon>Metazoa</taxon>
        <taxon>Ecdysozoa</taxon>
        <taxon>Arthropoda</taxon>
        <taxon>Chelicerata</taxon>
        <taxon>Arachnida</taxon>
        <taxon>Acari</taxon>
        <taxon>Acariformes</taxon>
        <taxon>Trombidiformes</taxon>
        <taxon>Prostigmata</taxon>
        <taxon>Anystina</taxon>
        <taxon>Parasitengona</taxon>
        <taxon>Trombiculoidea</taxon>
        <taxon>Trombiculidae</taxon>
        <taxon>Leptotrombidium</taxon>
    </lineage>
</organism>
<proteinExistence type="predicted"/>
<protein>
    <submittedName>
        <fullName evidence="6">Tetraspanin-15-like protein</fullName>
    </submittedName>
</protein>
<evidence type="ECO:0000256" key="2">
    <source>
        <dbReference type="ARBA" id="ARBA00022692"/>
    </source>
</evidence>
<gene>
    <name evidence="6" type="ORF">B4U80_00570</name>
</gene>
<feature type="transmembrane region" description="Helical" evidence="5">
    <location>
        <begin position="20"/>
        <end position="41"/>
    </location>
</feature>
<keyword evidence="7" id="KW-1185">Reference proteome</keyword>
<evidence type="ECO:0000313" key="7">
    <source>
        <dbReference type="Proteomes" id="UP000288716"/>
    </source>
</evidence>
<evidence type="ECO:0000256" key="1">
    <source>
        <dbReference type="ARBA" id="ARBA00004141"/>
    </source>
</evidence>
<sequence length="171" mass="19053">MGSYKRGGCMIRMVSNAVRFLVLCVLTIAAEIGGIISLSILRAKVTDIVDQSWKELNQRTRNLIQQQFECCGLHGPSEYAHKSDPIDSSCYHSISGENFVNNATEYGKSINDKGCKDVVTSWIFQHKITWVAAFGGFLLFQVITVLLSVSAVNHLKRRSSSVASLEERTYM</sequence>
<evidence type="ECO:0000256" key="4">
    <source>
        <dbReference type="ARBA" id="ARBA00023136"/>
    </source>
</evidence>